<dbReference type="Proteomes" id="UP000275078">
    <property type="component" value="Unassembled WGS sequence"/>
</dbReference>
<accession>A0A3N4IEL1</accession>
<gene>
    <name evidence="1" type="ORF">BJ508DRAFT_304874</name>
</gene>
<evidence type="ECO:0000313" key="2">
    <source>
        <dbReference type="Proteomes" id="UP000275078"/>
    </source>
</evidence>
<reference evidence="1 2" key="1">
    <citation type="journal article" date="2018" name="Nat. Ecol. Evol.">
        <title>Pezizomycetes genomes reveal the molecular basis of ectomycorrhizal truffle lifestyle.</title>
        <authorList>
            <person name="Murat C."/>
            <person name="Payen T."/>
            <person name="Noel B."/>
            <person name="Kuo A."/>
            <person name="Morin E."/>
            <person name="Chen J."/>
            <person name="Kohler A."/>
            <person name="Krizsan K."/>
            <person name="Balestrini R."/>
            <person name="Da Silva C."/>
            <person name="Montanini B."/>
            <person name="Hainaut M."/>
            <person name="Levati E."/>
            <person name="Barry K.W."/>
            <person name="Belfiori B."/>
            <person name="Cichocki N."/>
            <person name="Clum A."/>
            <person name="Dockter R.B."/>
            <person name="Fauchery L."/>
            <person name="Guy J."/>
            <person name="Iotti M."/>
            <person name="Le Tacon F."/>
            <person name="Lindquist E.A."/>
            <person name="Lipzen A."/>
            <person name="Malagnac F."/>
            <person name="Mello A."/>
            <person name="Molinier V."/>
            <person name="Miyauchi S."/>
            <person name="Poulain J."/>
            <person name="Riccioni C."/>
            <person name="Rubini A."/>
            <person name="Sitrit Y."/>
            <person name="Splivallo R."/>
            <person name="Traeger S."/>
            <person name="Wang M."/>
            <person name="Zifcakova L."/>
            <person name="Wipf D."/>
            <person name="Zambonelli A."/>
            <person name="Paolocci F."/>
            <person name="Nowrousian M."/>
            <person name="Ottonello S."/>
            <person name="Baldrian P."/>
            <person name="Spatafora J.W."/>
            <person name="Henrissat B."/>
            <person name="Nagy L.G."/>
            <person name="Aury J.M."/>
            <person name="Wincker P."/>
            <person name="Grigoriev I.V."/>
            <person name="Bonfante P."/>
            <person name="Martin F.M."/>
        </authorList>
    </citation>
    <scope>NUCLEOTIDE SEQUENCE [LARGE SCALE GENOMIC DNA]</scope>
    <source>
        <strain evidence="1 2">RN42</strain>
    </source>
</reference>
<evidence type="ECO:0000313" key="1">
    <source>
        <dbReference type="EMBL" id="RPA83138.1"/>
    </source>
</evidence>
<dbReference type="AlphaFoldDB" id="A0A3N4IEL1"/>
<dbReference type="EMBL" id="ML119666">
    <property type="protein sequence ID" value="RPA83138.1"/>
    <property type="molecule type" value="Genomic_DNA"/>
</dbReference>
<keyword evidence="2" id="KW-1185">Reference proteome</keyword>
<proteinExistence type="predicted"/>
<sequence>MDKPNNAIIASTYSLTTATSNTVFPPLRSASPHTLQNPPDLTAFLERQKQAPPKWSYSGPGPEPLRLSTIFRTVPASADIPPGTVLGPFYERIENEEGRAGEVEQVSVEEDGDGEMRAMLRDFGMEDAELEVRGMEMRRLVRRPRKRGRRVVVVAPW</sequence>
<protein>
    <submittedName>
        <fullName evidence="1">Uncharacterized protein</fullName>
    </submittedName>
</protein>
<name>A0A3N4IEL1_ASCIM</name>
<organism evidence="1 2">
    <name type="scientific">Ascobolus immersus RN42</name>
    <dbReference type="NCBI Taxonomy" id="1160509"/>
    <lineage>
        <taxon>Eukaryota</taxon>
        <taxon>Fungi</taxon>
        <taxon>Dikarya</taxon>
        <taxon>Ascomycota</taxon>
        <taxon>Pezizomycotina</taxon>
        <taxon>Pezizomycetes</taxon>
        <taxon>Pezizales</taxon>
        <taxon>Ascobolaceae</taxon>
        <taxon>Ascobolus</taxon>
    </lineage>
</organism>